<name>A0A366E943_9BACI</name>
<dbReference type="InterPro" id="IPR029052">
    <property type="entry name" value="Metallo-depent_PP-like"/>
</dbReference>
<proteinExistence type="predicted"/>
<sequence length="411" mass="47976">MTTKLRFIHCADLHIDSPFKGLEHLPDSLVKEVKQSTYRALDQLVKTAIDKQVEFILMVGDVFDQSIQSVYAQMKFLDACRRLNDHQIKVYISFGNHDYIQRGWTNLDFPTNVHLFTDENVTTFIYHKDDQPLATIYGFSYRNQAVFENKTSQFVKQTSTPYHIGMLHGSVEQNTDHDTYAPFKLNELADKGFDYWALGHIHQRRECRQSPPIVYSGNIQGRSKKETGEKGCYYVELDRKEVAMTFIPLQAIRFERVTLNVRSVTALSAVEQLLHETVKQLSFYGKTFVWIALEQYTNEVKHFYYEEMLVDLVDFINEAMMKTTNWVWIQQVELIGQGQLDKADYRQGEHFLAQLLQLSPGIDELDAALAPLWKHQEARKLLDQLTDEEKMELNEEAENILLYQLTRKHSE</sequence>
<dbReference type="InterPro" id="IPR050535">
    <property type="entry name" value="DNA_Repair-Maintenance_Comp"/>
</dbReference>
<keyword evidence="3" id="KW-0269">Exonuclease</keyword>
<keyword evidence="4" id="KW-1185">Reference proteome</keyword>
<dbReference type="EMBL" id="QNRI01000005">
    <property type="protein sequence ID" value="RBO98269.1"/>
    <property type="molecule type" value="Genomic_DNA"/>
</dbReference>
<dbReference type="Pfam" id="PF00149">
    <property type="entry name" value="Metallophos"/>
    <property type="match status" value="1"/>
</dbReference>
<protein>
    <submittedName>
        <fullName evidence="3">DNA repair exonuclease SbcCD nuclease subunit</fullName>
    </submittedName>
</protein>
<organism evidence="3 4">
    <name type="scientific">Paraliobacillus ryukyuensis</name>
    <dbReference type="NCBI Taxonomy" id="200904"/>
    <lineage>
        <taxon>Bacteria</taxon>
        <taxon>Bacillati</taxon>
        <taxon>Bacillota</taxon>
        <taxon>Bacilli</taxon>
        <taxon>Bacillales</taxon>
        <taxon>Bacillaceae</taxon>
        <taxon>Paraliobacillus</taxon>
    </lineage>
</organism>
<dbReference type="CDD" id="cd00840">
    <property type="entry name" value="MPP_Mre11_N"/>
    <property type="match status" value="1"/>
</dbReference>
<dbReference type="PANTHER" id="PTHR30337:SF7">
    <property type="entry name" value="PHOSPHOESTERASE"/>
    <property type="match status" value="1"/>
</dbReference>
<keyword evidence="1" id="KW-0378">Hydrolase</keyword>
<dbReference type="GO" id="GO:0004527">
    <property type="term" value="F:exonuclease activity"/>
    <property type="evidence" value="ECO:0007669"/>
    <property type="project" value="UniProtKB-KW"/>
</dbReference>
<dbReference type="Gene3D" id="3.60.21.10">
    <property type="match status" value="1"/>
</dbReference>
<comment type="caution">
    <text evidence="3">The sequence shown here is derived from an EMBL/GenBank/DDBJ whole genome shotgun (WGS) entry which is preliminary data.</text>
</comment>
<dbReference type="PANTHER" id="PTHR30337">
    <property type="entry name" value="COMPONENT OF ATP-DEPENDENT DSDNA EXONUCLEASE"/>
    <property type="match status" value="1"/>
</dbReference>
<dbReference type="RefSeq" id="WP_113868680.1">
    <property type="nucleotide sequence ID" value="NZ_BAABQN010000005.1"/>
</dbReference>
<keyword evidence="3" id="KW-0540">Nuclease</keyword>
<gene>
    <name evidence="3" type="ORF">DES48_105120</name>
</gene>
<dbReference type="STRING" id="200904.GCA_900168775_01183"/>
<dbReference type="InterPro" id="IPR041796">
    <property type="entry name" value="Mre11_N"/>
</dbReference>
<evidence type="ECO:0000313" key="3">
    <source>
        <dbReference type="EMBL" id="RBO98269.1"/>
    </source>
</evidence>
<dbReference type="Proteomes" id="UP000252254">
    <property type="component" value="Unassembled WGS sequence"/>
</dbReference>
<evidence type="ECO:0000313" key="4">
    <source>
        <dbReference type="Proteomes" id="UP000252254"/>
    </source>
</evidence>
<dbReference type="AlphaFoldDB" id="A0A366E943"/>
<reference evidence="3 4" key="1">
    <citation type="submission" date="2018-06" db="EMBL/GenBank/DDBJ databases">
        <title>Genomic Encyclopedia of Type Strains, Phase IV (KMG-IV): sequencing the most valuable type-strain genomes for metagenomic binning, comparative biology and taxonomic classification.</title>
        <authorList>
            <person name="Goeker M."/>
        </authorList>
    </citation>
    <scope>NUCLEOTIDE SEQUENCE [LARGE SCALE GENOMIC DNA]</scope>
    <source>
        <strain evidence="3 4">DSM 15140</strain>
    </source>
</reference>
<evidence type="ECO:0000256" key="1">
    <source>
        <dbReference type="ARBA" id="ARBA00022801"/>
    </source>
</evidence>
<dbReference type="PIRSF" id="PIRSF033091">
    <property type="entry name" value="Pesterase_YhaO"/>
    <property type="match status" value="1"/>
</dbReference>
<feature type="domain" description="Calcineurin-like phosphoesterase" evidence="2">
    <location>
        <begin position="5"/>
        <end position="203"/>
    </location>
</feature>
<evidence type="ECO:0000259" key="2">
    <source>
        <dbReference type="Pfam" id="PF00149"/>
    </source>
</evidence>
<dbReference type="OrthoDB" id="9773856at2"/>
<dbReference type="InterPro" id="IPR004843">
    <property type="entry name" value="Calcineurin-like_PHP"/>
</dbReference>
<dbReference type="InterPro" id="IPR014576">
    <property type="entry name" value="Pesterase_YhaO"/>
</dbReference>
<accession>A0A366E943</accession>
<dbReference type="SUPFAM" id="SSF56300">
    <property type="entry name" value="Metallo-dependent phosphatases"/>
    <property type="match status" value="1"/>
</dbReference>